<dbReference type="AlphaFoldDB" id="A0AAD6G9N4"/>
<proteinExistence type="predicted"/>
<dbReference type="GO" id="GO:0000329">
    <property type="term" value="C:fungal-type vacuole membrane"/>
    <property type="evidence" value="ECO:0007669"/>
    <property type="project" value="InterPro"/>
</dbReference>
<dbReference type="InterPro" id="IPR046368">
    <property type="entry name" value="Tag1"/>
</dbReference>
<sequence>MSKSDPEQSSNASDTVTPTIWQRFKAHMKKWWWLIYVGIPHLADEYINNYQYNDTGLSITNPRPSAFHMSQSQKISIGGGLSGSGHLSAFNATISTSDGQEFAVFPLSEIKFSDGADLKIDQDLDLTCVDCLSEMAAALATNDSISMVVKGHPDLKIGALPTAHLNIDKTIHMNGYNITEFMNSNGAFNITSVELLMPEVDGYNFNATISLRNPTPFSVEMGHVVFNLSMGGSSLGYIDMPNLTLNQGVSNAVVLGQVDESMLVQEALLGDGDVGTVTIDIQGYSCHYNGQAIPYFAAAIRASSASVTVNLLEYASSLFD</sequence>
<dbReference type="PANTHER" id="PTHR35895">
    <property type="entry name" value="CHROMOSOME 16, WHOLE GENOME SHOTGUN SEQUENCE"/>
    <property type="match status" value="1"/>
</dbReference>
<dbReference type="InterPro" id="IPR022185">
    <property type="entry name" value="DUF3712"/>
</dbReference>
<dbReference type="Pfam" id="PF12505">
    <property type="entry name" value="DUF3712"/>
    <property type="match status" value="1"/>
</dbReference>
<accession>A0AAD6G9N4</accession>
<dbReference type="Proteomes" id="UP001220324">
    <property type="component" value="Unassembled WGS sequence"/>
</dbReference>
<dbReference type="EMBL" id="JAQIZZ010000008">
    <property type="protein sequence ID" value="KAJ5523684.1"/>
    <property type="molecule type" value="Genomic_DNA"/>
</dbReference>
<name>A0AAD6G9N4_9EURO</name>
<protein>
    <submittedName>
        <fullName evidence="1">Uncharacterized protein</fullName>
    </submittedName>
</protein>
<comment type="caution">
    <text evidence="1">The sequence shown here is derived from an EMBL/GenBank/DDBJ whole genome shotgun (WGS) entry which is preliminary data.</text>
</comment>
<evidence type="ECO:0000313" key="2">
    <source>
        <dbReference type="Proteomes" id="UP001220324"/>
    </source>
</evidence>
<keyword evidence="2" id="KW-1185">Reference proteome</keyword>
<gene>
    <name evidence="1" type="ORF">N7494_010334</name>
</gene>
<evidence type="ECO:0000313" key="1">
    <source>
        <dbReference type="EMBL" id="KAJ5523684.1"/>
    </source>
</evidence>
<dbReference type="PANTHER" id="PTHR35895:SF1">
    <property type="entry name" value="LIPID-BINDING SERUM GLYCOPROTEIN C-TERMINAL DOMAIN-CONTAINING PROTEIN"/>
    <property type="match status" value="1"/>
</dbReference>
<reference evidence="1 2" key="1">
    <citation type="journal article" date="2023" name="IMA Fungus">
        <title>Comparative genomic study of the Penicillium genus elucidates a diverse pangenome and 15 lateral gene transfer events.</title>
        <authorList>
            <person name="Petersen C."/>
            <person name="Sorensen T."/>
            <person name="Nielsen M.R."/>
            <person name="Sondergaard T.E."/>
            <person name="Sorensen J.L."/>
            <person name="Fitzpatrick D.A."/>
            <person name="Frisvad J.C."/>
            <person name="Nielsen K.L."/>
        </authorList>
    </citation>
    <scope>NUCLEOTIDE SEQUENCE [LARGE SCALE GENOMIC DNA]</scope>
    <source>
        <strain evidence="1 2">IBT 35679</strain>
    </source>
</reference>
<organism evidence="1 2">
    <name type="scientific">Penicillium frequentans</name>
    <dbReference type="NCBI Taxonomy" id="3151616"/>
    <lineage>
        <taxon>Eukaryota</taxon>
        <taxon>Fungi</taxon>
        <taxon>Dikarya</taxon>
        <taxon>Ascomycota</taxon>
        <taxon>Pezizomycotina</taxon>
        <taxon>Eurotiomycetes</taxon>
        <taxon>Eurotiomycetidae</taxon>
        <taxon>Eurotiales</taxon>
        <taxon>Aspergillaceae</taxon>
        <taxon>Penicillium</taxon>
    </lineage>
</organism>